<evidence type="ECO:0000313" key="2">
    <source>
        <dbReference type="EMBL" id="TYC82195.1"/>
    </source>
</evidence>
<evidence type="ECO:0008006" key="4">
    <source>
        <dbReference type="Google" id="ProtNLM"/>
    </source>
</evidence>
<accession>A0A5D0WHN2</accession>
<keyword evidence="1" id="KW-0812">Transmembrane</keyword>
<gene>
    <name evidence="2" type="ORF">FXB42_16035</name>
</gene>
<dbReference type="Proteomes" id="UP000322619">
    <property type="component" value="Unassembled WGS sequence"/>
</dbReference>
<comment type="caution">
    <text evidence="2">The sequence shown here is derived from an EMBL/GenBank/DDBJ whole genome shotgun (WGS) entry which is preliminary data.</text>
</comment>
<protein>
    <recommendedName>
        <fullName evidence="4">Glycosyltransferase</fullName>
    </recommendedName>
</protein>
<dbReference type="EMBL" id="VSLA01000030">
    <property type="protein sequence ID" value="TYC82195.1"/>
    <property type="molecule type" value="Genomic_DNA"/>
</dbReference>
<dbReference type="Gene3D" id="3.90.550.10">
    <property type="entry name" value="Spore Coat Polysaccharide Biosynthesis Protein SpsA, Chain A"/>
    <property type="match status" value="1"/>
</dbReference>
<reference evidence="2 3" key="1">
    <citation type="submission" date="2019-08" db="EMBL/GenBank/DDBJ databases">
        <title>Isolation and enrichment of carboxydotrophic bacteria from anaerobic sludge for the production of bio-based chemicals from syngas.</title>
        <authorList>
            <person name="Antares A.L."/>
            <person name="Moreira J."/>
            <person name="Diender M."/>
            <person name="Parshina S.N."/>
            <person name="Stams A.J.M."/>
            <person name="Alves M."/>
            <person name="Alves J.I."/>
            <person name="Sousa D.Z."/>
        </authorList>
    </citation>
    <scope>NUCLEOTIDE SEQUENCE [LARGE SCALE GENOMIC DNA]</scope>
    <source>
        <strain evidence="2 3">JM</strain>
    </source>
</reference>
<sequence>MDNRKQASVLVLLHKSQTEKAFSALSPITIQLNINFEIIISDDGSKIKYFRQIKESLEDSHSKDYIQTKRKRNIRIAKNNFNALQNASVEYIFATSPRDVFFVDMVQSDFYCFARMNDSLLAFGNDVSYKCESNKINYITGWKNCPVRLNISNGEHSAFMEESLLFPGNILVATFFRERENSVVYLKKTKGLLRYAEVNRSAFMKIAEVVRFRYYVGQMVWYKYVTVISTNETSQSKSLLIKDFDVVYLRIIEIHLKDPVIDAVYFNSFVRIKTFSILCRVLSLPILFIYLCRLILISKKDIRSAEVDKNKTKFLLCKINMVNYYASN</sequence>
<name>A0A5D0WHN2_9FIRM</name>
<evidence type="ECO:0000256" key="1">
    <source>
        <dbReference type="SAM" id="Phobius"/>
    </source>
</evidence>
<organism evidence="2 3">
    <name type="scientific">Acetobacterium wieringae</name>
    <dbReference type="NCBI Taxonomy" id="52694"/>
    <lineage>
        <taxon>Bacteria</taxon>
        <taxon>Bacillati</taxon>
        <taxon>Bacillota</taxon>
        <taxon>Clostridia</taxon>
        <taxon>Eubacteriales</taxon>
        <taxon>Eubacteriaceae</taxon>
        <taxon>Acetobacterium</taxon>
    </lineage>
</organism>
<feature type="transmembrane region" description="Helical" evidence="1">
    <location>
        <begin position="275"/>
        <end position="296"/>
    </location>
</feature>
<keyword evidence="1" id="KW-1133">Transmembrane helix</keyword>
<dbReference type="RefSeq" id="WP_148638667.1">
    <property type="nucleotide sequence ID" value="NZ_VSLA01000030.1"/>
</dbReference>
<dbReference type="InterPro" id="IPR029044">
    <property type="entry name" value="Nucleotide-diphossugar_trans"/>
</dbReference>
<keyword evidence="1" id="KW-0472">Membrane</keyword>
<evidence type="ECO:0000313" key="3">
    <source>
        <dbReference type="Proteomes" id="UP000322619"/>
    </source>
</evidence>
<dbReference type="SUPFAM" id="SSF53448">
    <property type="entry name" value="Nucleotide-diphospho-sugar transferases"/>
    <property type="match status" value="1"/>
</dbReference>
<dbReference type="AlphaFoldDB" id="A0A5D0WHN2"/>
<proteinExistence type="predicted"/>